<dbReference type="AlphaFoldDB" id="A0A9D4RVZ7"/>
<dbReference type="Proteomes" id="UP000828390">
    <property type="component" value="Unassembled WGS sequence"/>
</dbReference>
<sequence length="61" mass="6547">MSILFHYPFSFSSDGLDVELSLAFPGEQSCTESRACPNQSNLSRLTVACRGYCGPTSVAVV</sequence>
<gene>
    <name evidence="1" type="ORF">DPMN_007089</name>
</gene>
<name>A0A9D4RVZ7_DREPO</name>
<reference evidence="1" key="2">
    <citation type="submission" date="2020-11" db="EMBL/GenBank/DDBJ databases">
        <authorList>
            <person name="McCartney M.A."/>
            <person name="Auch B."/>
            <person name="Kono T."/>
            <person name="Mallez S."/>
            <person name="Becker A."/>
            <person name="Gohl D.M."/>
            <person name="Silverstein K.A.T."/>
            <person name="Koren S."/>
            <person name="Bechman K.B."/>
            <person name="Herman A."/>
            <person name="Abrahante J.E."/>
            <person name="Garbe J."/>
        </authorList>
    </citation>
    <scope>NUCLEOTIDE SEQUENCE</scope>
    <source>
        <strain evidence="1">Duluth1</strain>
        <tissue evidence="1">Whole animal</tissue>
    </source>
</reference>
<dbReference type="EMBL" id="JAIWYP010000001">
    <property type="protein sequence ID" value="KAH3883139.1"/>
    <property type="molecule type" value="Genomic_DNA"/>
</dbReference>
<evidence type="ECO:0000313" key="2">
    <source>
        <dbReference type="Proteomes" id="UP000828390"/>
    </source>
</evidence>
<evidence type="ECO:0000313" key="1">
    <source>
        <dbReference type="EMBL" id="KAH3883139.1"/>
    </source>
</evidence>
<accession>A0A9D4RVZ7</accession>
<keyword evidence="2" id="KW-1185">Reference proteome</keyword>
<organism evidence="1 2">
    <name type="scientific">Dreissena polymorpha</name>
    <name type="common">Zebra mussel</name>
    <name type="synonym">Mytilus polymorpha</name>
    <dbReference type="NCBI Taxonomy" id="45954"/>
    <lineage>
        <taxon>Eukaryota</taxon>
        <taxon>Metazoa</taxon>
        <taxon>Spiralia</taxon>
        <taxon>Lophotrochozoa</taxon>
        <taxon>Mollusca</taxon>
        <taxon>Bivalvia</taxon>
        <taxon>Autobranchia</taxon>
        <taxon>Heteroconchia</taxon>
        <taxon>Euheterodonta</taxon>
        <taxon>Imparidentia</taxon>
        <taxon>Neoheterodontei</taxon>
        <taxon>Myida</taxon>
        <taxon>Dreissenoidea</taxon>
        <taxon>Dreissenidae</taxon>
        <taxon>Dreissena</taxon>
    </lineage>
</organism>
<reference evidence="1" key="1">
    <citation type="journal article" date="2019" name="bioRxiv">
        <title>The Genome of the Zebra Mussel, Dreissena polymorpha: A Resource for Invasive Species Research.</title>
        <authorList>
            <person name="McCartney M.A."/>
            <person name="Auch B."/>
            <person name="Kono T."/>
            <person name="Mallez S."/>
            <person name="Zhang Y."/>
            <person name="Obille A."/>
            <person name="Becker A."/>
            <person name="Abrahante J.E."/>
            <person name="Garbe J."/>
            <person name="Badalamenti J.P."/>
            <person name="Herman A."/>
            <person name="Mangelson H."/>
            <person name="Liachko I."/>
            <person name="Sullivan S."/>
            <person name="Sone E.D."/>
            <person name="Koren S."/>
            <person name="Silverstein K.A.T."/>
            <person name="Beckman K.B."/>
            <person name="Gohl D.M."/>
        </authorList>
    </citation>
    <scope>NUCLEOTIDE SEQUENCE</scope>
    <source>
        <strain evidence="1">Duluth1</strain>
        <tissue evidence="1">Whole animal</tissue>
    </source>
</reference>
<comment type="caution">
    <text evidence="1">The sequence shown here is derived from an EMBL/GenBank/DDBJ whole genome shotgun (WGS) entry which is preliminary data.</text>
</comment>
<protein>
    <submittedName>
        <fullName evidence="1">Uncharacterized protein</fullName>
    </submittedName>
</protein>
<proteinExistence type="predicted"/>